<evidence type="ECO:0000256" key="1">
    <source>
        <dbReference type="SAM" id="MobiDB-lite"/>
    </source>
</evidence>
<accession>A0A6J4QV80</accession>
<organism evidence="2">
    <name type="scientific">uncultured Rubrobacteraceae bacterium</name>
    <dbReference type="NCBI Taxonomy" id="349277"/>
    <lineage>
        <taxon>Bacteria</taxon>
        <taxon>Bacillati</taxon>
        <taxon>Actinomycetota</taxon>
        <taxon>Rubrobacteria</taxon>
        <taxon>Rubrobacterales</taxon>
        <taxon>Rubrobacteraceae</taxon>
        <taxon>environmental samples</taxon>
    </lineage>
</organism>
<name>A0A6J4QV80_9ACTN</name>
<reference evidence="2" key="1">
    <citation type="submission" date="2020-02" db="EMBL/GenBank/DDBJ databases">
        <authorList>
            <person name="Meier V. D."/>
        </authorList>
    </citation>
    <scope>NUCLEOTIDE SEQUENCE</scope>
    <source>
        <strain evidence="2">AVDCRST_MAG28</strain>
    </source>
</reference>
<dbReference type="EMBL" id="CADCVE010000032">
    <property type="protein sequence ID" value="CAA9451649.1"/>
    <property type="molecule type" value="Genomic_DNA"/>
</dbReference>
<sequence length="61" mass="7704">MRDRKDRERDRVTHKEEDERRAETDRRGEELREAWRQRHPEEDRWQSQGDPRKTERCDGEL</sequence>
<dbReference type="AlphaFoldDB" id="A0A6J4QV80"/>
<proteinExistence type="predicted"/>
<protein>
    <submittedName>
        <fullName evidence="2">Uncharacterized protein</fullName>
    </submittedName>
</protein>
<evidence type="ECO:0000313" key="2">
    <source>
        <dbReference type="EMBL" id="CAA9451649.1"/>
    </source>
</evidence>
<feature type="region of interest" description="Disordered" evidence="1">
    <location>
        <begin position="1"/>
        <end position="61"/>
    </location>
</feature>
<gene>
    <name evidence="2" type="ORF">AVDCRST_MAG28-1478</name>
</gene>